<accession>A0A6A5QEZ2</accession>
<dbReference type="PANTHER" id="PTHR28090">
    <property type="entry name" value="PROTEIN ROT1"/>
    <property type="match status" value="1"/>
</dbReference>
<gene>
    <name evidence="13" type="ORF">BDU57DRAFT_522210</name>
</gene>
<evidence type="ECO:0000256" key="3">
    <source>
        <dbReference type="ARBA" id="ARBA00017291"/>
    </source>
</evidence>
<dbReference type="OrthoDB" id="5327821at2759"/>
<comment type="function">
    <text evidence="9 10">Required for normal levels of the cell wall 1,6-beta-glucan. Involved in a protein folding machinery chaperoning proteins acting in various physiological processes including cell wall synthesis and lysis of autophagic bodies.</text>
</comment>
<evidence type="ECO:0000256" key="4">
    <source>
        <dbReference type="ARBA" id="ARBA00022692"/>
    </source>
</evidence>
<evidence type="ECO:0000256" key="6">
    <source>
        <dbReference type="ARBA" id="ARBA00022824"/>
    </source>
</evidence>
<keyword evidence="6 10" id="KW-0256">Endoplasmic reticulum</keyword>
<comment type="subcellular location">
    <subcellularLocation>
        <location evidence="1">Endoplasmic reticulum membrane</location>
        <topology evidence="1">Single-pass type I membrane protein</topology>
    </subcellularLocation>
</comment>
<keyword evidence="7 11" id="KW-1133">Transmembrane helix</keyword>
<dbReference type="PANTHER" id="PTHR28090:SF1">
    <property type="entry name" value="PROTEIN ROT1"/>
    <property type="match status" value="1"/>
</dbReference>
<evidence type="ECO:0000256" key="11">
    <source>
        <dbReference type="SAM" id="Phobius"/>
    </source>
</evidence>
<dbReference type="PIRSF" id="PIRSF017290">
    <property type="entry name" value="ROT1_prd"/>
    <property type="match status" value="1"/>
</dbReference>
<dbReference type="InterPro" id="IPR019623">
    <property type="entry name" value="Rot1"/>
</dbReference>
<dbReference type="GO" id="GO:0051082">
    <property type="term" value="F:unfolded protein binding"/>
    <property type="evidence" value="ECO:0007669"/>
    <property type="project" value="TreeGrafter"/>
</dbReference>
<evidence type="ECO:0000256" key="7">
    <source>
        <dbReference type="ARBA" id="ARBA00022989"/>
    </source>
</evidence>
<name>A0A6A5QEZ2_AMPQU</name>
<evidence type="ECO:0000256" key="8">
    <source>
        <dbReference type="ARBA" id="ARBA00023136"/>
    </source>
</evidence>
<keyword evidence="5 12" id="KW-0732">Signal</keyword>
<comment type="similarity">
    <text evidence="2 10">Belongs to the ROT1 family.</text>
</comment>
<evidence type="ECO:0000256" key="5">
    <source>
        <dbReference type="ARBA" id="ARBA00022729"/>
    </source>
</evidence>
<proteinExistence type="inferred from homology"/>
<protein>
    <recommendedName>
        <fullName evidence="3 10">Protein ROT1</fullName>
    </recommendedName>
</protein>
<dbReference type="AlphaFoldDB" id="A0A6A5QEZ2"/>
<keyword evidence="4 11" id="KW-0812">Transmembrane</keyword>
<sequence>MVSRIAALLLSGVALLQVQAQTVPVTDLVGTWSSKSNSTLTGDGFYDPVNEKLIEPKHTGISYSFTADGFYESAYYRAIANPQKPRCPKGIMQWQHGSFEKLANGSLVLKPIKDDGRQLYSDPCQYKSSVYTRYNATEKFKQYQVSVDRYHKIQRLDLYQADGAPLMPMYLAYSPPKMLPTTTLHSLVTATPAAGKVKRGFAPQEVLFKRTDGNVRADQWWWFGVLMTAGGGVMYWFF</sequence>
<evidence type="ECO:0000256" key="1">
    <source>
        <dbReference type="ARBA" id="ARBA00004115"/>
    </source>
</evidence>
<evidence type="ECO:0000256" key="9">
    <source>
        <dbReference type="ARBA" id="ARBA00024969"/>
    </source>
</evidence>
<feature type="transmembrane region" description="Helical" evidence="11">
    <location>
        <begin position="220"/>
        <end position="237"/>
    </location>
</feature>
<evidence type="ECO:0000313" key="14">
    <source>
        <dbReference type="Proteomes" id="UP000800096"/>
    </source>
</evidence>
<dbReference type="GO" id="GO:0006458">
    <property type="term" value="P:'de novo' protein folding"/>
    <property type="evidence" value="ECO:0007669"/>
    <property type="project" value="InterPro"/>
</dbReference>
<evidence type="ECO:0000256" key="12">
    <source>
        <dbReference type="SAM" id="SignalP"/>
    </source>
</evidence>
<feature type="chain" id="PRO_5025466475" description="Protein ROT1" evidence="12">
    <location>
        <begin position="21"/>
        <end position="238"/>
    </location>
</feature>
<evidence type="ECO:0000256" key="10">
    <source>
        <dbReference type="PIRNR" id="PIRNR017290"/>
    </source>
</evidence>
<dbReference type="Pfam" id="PF10681">
    <property type="entry name" value="Rot1"/>
    <property type="match status" value="1"/>
</dbReference>
<keyword evidence="14" id="KW-1185">Reference proteome</keyword>
<feature type="signal peptide" evidence="12">
    <location>
        <begin position="1"/>
        <end position="20"/>
    </location>
</feature>
<reference evidence="13" key="1">
    <citation type="journal article" date="2020" name="Stud. Mycol.">
        <title>101 Dothideomycetes genomes: a test case for predicting lifestyles and emergence of pathogens.</title>
        <authorList>
            <person name="Haridas S."/>
            <person name="Albert R."/>
            <person name="Binder M."/>
            <person name="Bloem J."/>
            <person name="Labutti K."/>
            <person name="Salamov A."/>
            <person name="Andreopoulos B."/>
            <person name="Baker S."/>
            <person name="Barry K."/>
            <person name="Bills G."/>
            <person name="Bluhm B."/>
            <person name="Cannon C."/>
            <person name="Castanera R."/>
            <person name="Culley D."/>
            <person name="Daum C."/>
            <person name="Ezra D."/>
            <person name="Gonzalez J."/>
            <person name="Henrissat B."/>
            <person name="Kuo A."/>
            <person name="Liang C."/>
            <person name="Lipzen A."/>
            <person name="Lutzoni F."/>
            <person name="Magnuson J."/>
            <person name="Mondo S."/>
            <person name="Nolan M."/>
            <person name="Ohm R."/>
            <person name="Pangilinan J."/>
            <person name="Park H.-J."/>
            <person name="Ramirez L."/>
            <person name="Alfaro M."/>
            <person name="Sun H."/>
            <person name="Tritt A."/>
            <person name="Yoshinaga Y."/>
            <person name="Zwiers L.-H."/>
            <person name="Turgeon B."/>
            <person name="Goodwin S."/>
            <person name="Spatafora J."/>
            <person name="Crous P."/>
            <person name="Grigoriev I."/>
        </authorList>
    </citation>
    <scope>NUCLEOTIDE SEQUENCE</scope>
    <source>
        <strain evidence="13">HMLAC05119</strain>
    </source>
</reference>
<organism evidence="13 14">
    <name type="scientific">Ampelomyces quisqualis</name>
    <name type="common">Powdery mildew agent</name>
    <dbReference type="NCBI Taxonomy" id="50730"/>
    <lineage>
        <taxon>Eukaryota</taxon>
        <taxon>Fungi</taxon>
        <taxon>Dikarya</taxon>
        <taxon>Ascomycota</taxon>
        <taxon>Pezizomycotina</taxon>
        <taxon>Dothideomycetes</taxon>
        <taxon>Pleosporomycetidae</taxon>
        <taxon>Pleosporales</taxon>
        <taxon>Pleosporineae</taxon>
        <taxon>Phaeosphaeriaceae</taxon>
        <taxon>Ampelomyces</taxon>
    </lineage>
</organism>
<evidence type="ECO:0000256" key="2">
    <source>
        <dbReference type="ARBA" id="ARBA00007149"/>
    </source>
</evidence>
<dbReference type="GO" id="GO:0005789">
    <property type="term" value="C:endoplasmic reticulum membrane"/>
    <property type="evidence" value="ECO:0007669"/>
    <property type="project" value="UniProtKB-SubCell"/>
</dbReference>
<evidence type="ECO:0000313" key="13">
    <source>
        <dbReference type="EMBL" id="KAF1913346.1"/>
    </source>
</evidence>
<dbReference type="EMBL" id="ML979139">
    <property type="protein sequence ID" value="KAF1913346.1"/>
    <property type="molecule type" value="Genomic_DNA"/>
</dbReference>
<dbReference type="Proteomes" id="UP000800096">
    <property type="component" value="Unassembled WGS sequence"/>
</dbReference>
<keyword evidence="8 10" id="KW-0472">Membrane</keyword>